<keyword evidence="7" id="KW-1185">Reference proteome</keyword>
<keyword evidence="3" id="KW-0815">Transposition</keyword>
<evidence type="ECO:0000313" key="7">
    <source>
        <dbReference type="Proteomes" id="UP000222564"/>
    </source>
</evidence>
<accession>A0A2C6MBP1</accession>
<sequence>MQNVKNRLATELAKECKSMDDVHNMLRDLFKDTIQKILEAEMDAHLGYEKHDLPGIFLATVGTDTVKRLFRPKWAEQKLRFPVIVTASLNHKSSRNTKLRPMNWKNKLLPCMLRACPPGI</sequence>
<organism evidence="6 7">
    <name type="scientific">Desulforamulus profundi</name>
    <dbReference type="NCBI Taxonomy" id="1383067"/>
    <lineage>
        <taxon>Bacteria</taxon>
        <taxon>Bacillati</taxon>
        <taxon>Bacillota</taxon>
        <taxon>Clostridia</taxon>
        <taxon>Eubacteriales</taxon>
        <taxon>Peptococcaceae</taxon>
        <taxon>Desulforamulus</taxon>
    </lineage>
</organism>
<evidence type="ECO:0000256" key="1">
    <source>
        <dbReference type="ARBA" id="ARBA00002190"/>
    </source>
</evidence>
<comment type="similarity">
    <text evidence="2">Belongs to the transposase mutator family.</text>
</comment>
<dbReference type="Pfam" id="PF00872">
    <property type="entry name" value="Transposase_mut"/>
    <property type="match status" value="1"/>
</dbReference>
<evidence type="ECO:0000313" key="6">
    <source>
        <dbReference type="EMBL" id="PHJ36925.1"/>
    </source>
</evidence>
<dbReference type="GO" id="GO:0006313">
    <property type="term" value="P:DNA transposition"/>
    <property type="evidence" value="ECO:0007669"/>
    <property type="project" value="InterPro"/>
</dbReference>
<dbReference type="EMBL" id="AWQQ01000137">
    <property type="protein sequence ID" value="PHJ36925.1"/>
    <property type="molecule type" value="Genomic_DNA"/>
</dbReference>
<protein>
    <recommendedName>
        <fullName evidence="8">Transposase</fullName>
    </recommendedName>
</protein>
<comment type="caution">
    <text evidence="6">The sequence shown here is derived from an EMBL/GenBank/DDBJ whole genome shotgun (WGS) entry which is preliminary data.</text>
</comment>
<evidence type="ECO:0000256" key="4">
    <source>
        <dbReference type="ARBA" id="ARBA00023125"/>
    </source>
</evidence>
<gene>
    <name evidence="6" type="ORF">P378_19420</name>
</gene>
<comment type="function">
    <text evidence="1">Required for the transposition of the insertion element.</text>
</comment>
<keyword evidence="5" id="KW-0233">DNA recombination</keyword>
<evidence type="ECO:0000256" key="2">
    <source>
        <dbReference type="ARBA" id="ARBA00010961"/>
    </source>
</evidence>
<dbReference type="GO" id="GO:0004803">
    <property type="term" value="F:transposase activity"/>
    <property type="evidence" value="ECO:0007669"/>
    <property type="project" value="InterPro"/>
</dbReference>
<dbReference type="InterPro" id="IPR001207">
    <property type="entry name" value="Transposase_mutator"/>
</dbReference>
<evidence type="ECO:0008006" key="8">
    <source>
        <dbReference type="Google" id="ProtNLM"/>
    </source>
</evidence>
<dbReference type="Proteomes" id="UP000222564">
    <property type="component" value="Unassembled WGS sequence"/>
</dbReference>
<name>A0A2C6MBP1_9FIRM</name>
<proteinExistence type="inferred from homology"/>
<reference evidence="6 7" key="1">
    <citation type="submission" date="2013-09" db="EMBL/GenBank/DDBJ databases">
        <title>Biodegradation of hydrocarbons in the deep terrestrial subsurface : characterization of a microbial consortium composed of two Desulfotomaculum species originating from a deep geological formation.</title>
        <authorList>
            <person name="Aullo T."/>
            <person name="Berlendis S."/>
            <person name="Lascourreges J.-F."/>
            <person name="Dessort D."/>
            <person name="Saint-Laurent S."/>
            <person name="Schraauwers B."/>
            <person name="Mas J."/>
            <person name="Magot M."/>
            <person name="Ranchou-Peyruse A."/>
        </authorList>
    </citation>
    <scope>NUCLEOTIDE SEQUENCE [LARGE SCALE GENOMIC DNA]</scope>
    <source>
        <strain evidence="6 7">Bs107</strain>
    </source>
</reference>
<evidence type="ECO:0000256" key="3">
    <source>
        <dbReference type="ARBA" id="ARBA00022578"/>
    </source>
</evidence>
<dbReference type="AlphaFoldDB" id="A0A2C6MBP1"/>
<dbReference type="GO" id="GO:0003677">
    <property type="term" value="F:DNA binding"/>
    <property type="evidence" value="ECO:0007669"/>
    <property type="project" value="UniProtKB-KW"/>
</dbReference>
<keyword evidence="4" id="KW-0238">DNA-binding</keyword>
<evidence type="ECO:0000256" key="5">
    <source>
        <dbReference type="ARBA" id="ARBA00023172"/>
    </source>
</evidence>